<feature type="domain" description="MurNAc-LAA" evidence="3">
    <location>
        <begin position="119"/>
        <end position="229"/>
    </location>
</feature>
<reference evidence="4 5" key="1">
    <citation type="submission" date="2016-09" db="EMBL/GenBank/DDBJ databases">
        <title>Complete genome of Desulfosporosinus sp. OL.</title>
        <authorList>
            <person name="Mardanov A."/>
            <person name="Beletsky A."/>
            <person name="Panova A."/>
            <person name="Karnachuk O."/>
            <person name="Ravin N."/>
        </authorList>
    </citation>
    <scope>NUCLEOTIDE SEQUENCE [LARGE SCALE GENOMIC DNA]</scope>
    <source>
        <strain evidence="4 5">OL</strain>
    </source>
</reference>
<sequence length="236" mass="26175">MRCPMVILGKKSAVLLVLGVMGMLMFSVFWQGSSAVVSHFGGHHVVMLDPGHGGYDPGTITSQGVYEKEINLQIAQKVKEMLGPSGIEVFLTREEDIDYVPDGVRGKTTKKQIDLNRRIELAKEAKADVFVSLHVNATASGQQSGAETFYHYRSEPGKSLAELIQQELIKIPGMNRRIAKPGDFYVIKNTSMPAVIVEVGYLSSPKERKKLQQSWYQEQLSRAIAKGIANNFEIHN</sequence>
<dbReference type="InterPro" id="IPR002508">
    <property type="entry name" value="MurNAc-LAA_cat"/>
</dbReference>
<dbReference type="EMBL" id="MLBF01000001">
    <property type="protein sequence ID" value="OLN34076.1"/>
    <property type="molecule type" value="Genomic_DNA"/>
</dbReference>
<dbReference type="SUPFAM" id="SSF53187">
    <property type="entry name" value="Zn-dependent exopeptidases"/>
    <property type="match status" value="1"/>
</dbReference>
<dbReference type="STRING" id="1888891.DSOL_0254"/>
<feature type="transmembrane region" description="Helical" evidence="2">
    <location>
        <begin position="12"/>
        <end position="30"/>
    </location>
</feature>
<dbReference type="RefSeq" id="WP_075363079.1">
    <property type="nucleotide sequence ID" value="NZ_MLBF01000001.1"/>
</dbReference>
<name>A0A1Q8R367_9FIRM</name>
<dbReference type="CDD" id="cd02696">
    <property type="entry name" value="MurNAc-LAA"/>
    <property type="match status" value="1"/>
</dbReference>
<organism evidence="4 5">
    <name type="scientific">Desulfosporosinus metallidurans</name>
    <dbReference type="NCBI Taxonomy" id="1888891"/>
    <lineage>
        <taxon>Bacteria</taxon>
        <taxon>Bacillati</taxon>
        <taxon>Bacillota</taxon>
        <taxon>Clostridia</taxon>
        <taxon>Eubacteriales</taxon>
        <taxon>Desulfitobacteriaceae</taxon>
        <taxon>Desulfosporosinus</taxon>
    </lineage>
</organism>
<evidence type="ECO:0000313" key="4">
    <source>
        <dbReference type="EMBL" id="OLN34076.1"/>
    </source>
</evidence>
<dbReference type="SMART" id="SM00646">
    <property type="entry name" value="Ami_3"/>
    <property type="match status" value="1"/>
</dbReference>
<dbReference type="AlphaFoldDB" id="A0A1Q8R367"/>
<keyword evidence="1" id="KW-0378">Hydrolase</keyword>
<dbReference type="PANTHER" id="PTHR30404:SF0">
    <property type="entry name" value="N-ACETYLMURAMOYL-L-ALANINE AMIDASE AMIC"/>
    <property type="match status" value="1"/>
</dbReference>
<dbReference type="Proteomes" id="UP000186102">
    <property type="component" value="Unassembled WGS sequence"/>
</dbReference>
<evidence type="ECO:0000256" key="2">
    <source>
        <dbReference type="SAM" id="Phobius"/>
    </source>
</evidence>
<protein>
    <submittedName>
        <fullName evidence="4">N-acetylmuramoyl-L-alanine amidase</fullName>
    </submittedName>
</protein>
<keyword evidence="2" id="KW-0812">Transmembrane</keyword>
<gene>
    <name evidence="4" type="ORF">DSOL_0254</name>
</gene>
<dbReference type="Gene3D" id="3.40.630.40">
    <property type="entry name" value="Zn-dependent exopeptidases"/>
    <property type="match status" value="1"/>
</dbReference>
<dbReference type="InterPro" id="IPR050695">
    <property type="entry name" value="N-acetylmuramoyl_amidase_3"/>
</dbReference>
<dbReference type="GO" id="GO:0009253">
    <property type="term" value="P:peptidoglycan catabolic process"/>
    <property type="evidence" value="ECO:0007669"/>
    <property type="project" value="InterPro"/>
</dbReference>
<dbReference type="GO" id="GO:0008745">
    <property type="term" value="F:N-acetylmuramoyl-L-alanine amidase activity"/>
    <property type="evidence" value="ECO:0007669"/>
    <property type="project" value="InterPro"/>
</dbReference>
<evidence type="ECO:0000259" key="3">
    <source>
        <dbReference type="SMART" id="SM00646"/>
    </source>
</evidence>
<dbReference type="OrthoDB" id="9772024at2"/>
<proteinExistence type="predicted"/>
<comment type="caution">
    <text evidence="4">The sequence shown here is derived from an EMBL/GenBank/DDBJ whole genome shotgun (WGS) entry which is preliminary data.</text>
</comment>
<evidence type="ECO:0000313" key="5">
    <source>
        <dbReference type="Proteomes" id="UP000186102"/>
    </source>
</evidence>
<keyword evidence="2" id="KW-0472">Membrane</keyword>
<evidence type="ECO:0000256" key="1">
    <source>
        <dbReference type="ARBA" id="ARBA00022801"/>
    </source>
</evidence>
<dbReference type="PANTHER" id="PTHR30404">
    <property type="entry name" value="N-ACETYLMURAMOYL-L-ALANINE AMIDASE"/>
    <property type="match status" value="1"/>
</dbReference>
<dbReference type="GO" id="GO:0030288">
    <property type="term" value="C:outer membrane-bounded periplasmic space"/>
    <property type="evidence" value="ECO:0007669"/>
    <property type="project" value="TreeGrafter"/>
</dbReference>
<dbReference type="Pfam" id="PF01520">
    <property type="entry name" value="Amidase_3"/>
    <property type="match status" value="1"/>
</dbReference>
<keyword evidence="2" id="KW-1133">Transmembrane helix</keyword>
<keyword evidence="5" id="KW-1185">Reference proteome</keyword>
<accession>A0A1Q8R367</accession>